<dbReference type="PANTHER" id="PTHR36071:SF1">
    <property type="entry name" value="DNA DOUBLE-STRAND BREAK REPAIR PROTEIN"/>
    <property type="match status" value="1"/>
</dbReference>
<dbReference type="EMBL" id="KN646712">
    <property type="protein sequence ID" value="KHN37973.1"/>
    <property type="molecule type" value="Genomic_DNA"/>
</dbReference>
<name>A0A0B2RZY9_GLYSO</name>
<dbReference type="Proteomes" id="UP000053555">
    <property type="component" value="Unassembled WGS sequence"/>
</dbReference>
<organism evidence="2">
    <name type="scientific">Glycine soja</name>
    <name type="common">Wild soybean</name>
    <dbReference type="NCBI Taxonomy" id="3848"/>
    <lineage>
        <taxon>Eukaryota</taxon>
        <taxon>Viridiplantae</taxon>
        <taxon>Streptophyta</taxon>
        <taxon>Embryophyta</taxon>
        <taxon>Tracheophyta</taxon>
        <taxon>Spermatophyta</taxon>
        <taxon>Magnoliopsida</taxon>
        <taxon>eudicotyledons</taxon>
        <taxon>Gunneridae</taxon>
        <taxon>Pentapetalae</taxon>
        <taxon>rosids</taxon>
        <taxon>fabids</taxon>
        <taxon>Fabales</taxon>
        <taxon>Fabaceae</taxon>
        <taxon>Papilionoideae</taxon>
        <taxon>50 kb inversion clade</taxon>
        <taxon>NPAAA clade</taxon>
        <taxon>indigoferoid/millettioid clade</taxon>
        <taxon>Phaseoleae</taxon>
        <taxon>Glycine</taxon>
        <taxon>Glycine subgen. Soja</taxon>
    </lineage>
</organism>
<feature type="compositionally biased region" description="Basic and acidic residues" evidence="1">
    <location>
        <begin position="91"/>
        <end position="103"/>
    </location>
</feature>
<sequence>MDSVPKSLSQTLDVINRGSNSCMNHVLFKKKYIEEEVDCILNMSALTKQTVLDLLPDDEFDKDFTDAYLEQLEESDYSGSNEDDNDSQPLEDIHNSEMKHLVQ</sequence>
<evidence type="ECO:0000256" key="1">
    <source>
        <dbReference type="SAM" id="MobiDB-lite"/>
    </source>
</evidence>
<dbReference type="PANTHER" id="PTHR36071">
    <property type="entry name" value="DNA DOUBLE-STRAND BREAK REPAIR PROTEIN"/>
    <property type="match status" value="1"/>
</dbReference>
<dbReference type="AlphaFoldDB" id="A0A0B2RZY9"/>
<gene>
    <name evidence="2" type="ORF">glysoja_042074</name>
</gene>
<feature type="region of interest" description="Disordered" evidence="1">
    <location>
        <begin position="73"/>
        <end position="103"/>
    </location>
</feature>
<accession>A0A0B2RZY9</accession>
<protein>
    <submittedName>
        <fullName evidence="2">Uncharacterized protein</fullName>
    </submittedName>
</protein>
<proteinExistence type="predicted"/>
<evidence type="ECO:0000313" key="2">
    <source>
        <dbReference type="EMBL" id="KHN37973.1"/>
    </source>
</evidence>
<feature type="compositionally biased region" description="Acidic residues" evidence="1">
    <location>
        <begin position="73"/>
        <end position="86"/>
    </location>
</feature>
<reference evidence="2" key="1">
    <citation type="submission" date="2014-07" db="EMBL/GenBank/DDBJ databases">
        <title>Identification of a novel salt tolerance gene in wild soybean by whole-genome sequencing.</title>
        <authorList>
            <person name="Lam H.-M."/>
            <person name="Qi X."/>
            <person name="Li M.-W."/>
            <person name="Liu X."/>
            <person name="Xie M."/>
            <person name="Ni M."/>
            <person name="Xu X."/>
        </authorList>
    </citation>
    <scope>NUCLEOTIDE SEQUENCE [LARGE SCALE GENOMIC DNA]</scope>
    <source>
        <tissue evidence="2">Root</tissue>
    </source>
</reference>